<dbReference type="EMBL" id="CP024955">
    <property type="protein sequence ID" value="ATY84066.1"/>
    <property type="molecule type" value="Genomic_DNA"/>
</dbReference>
<evidence type="ECO:0000259" key="1">
    <source>
        <dbReference type="Pfam" id="PF08241"/>
    </source>
</evidence>
<dbReference type="GO" id="GO:0032259">
    <property type="term" value="P:methylation"/>
    <property type="evidence" value="ECO:0007669"/>
    <property type="project" value="UniProtKB-KW"/>
</dbReference>
<evidence type="ECO:0000313" key="3">
    <source>
        <dbReference type="Proteomes" id="UP000231932"/>
    </source>
</evidence>
<reference evidence="3" key="1">
    <citation type="submission" date="2017-11" db="EMBL/GenBank/DDBJ databases">
        <title>Complete Genome Sequence of Kyrpidia sp. Strain EA-1, a thermophilic, hydrogen-oxidizing Bacterium, isolated from the Azores.</title>
        <authorList>
            <person name="Reiner J.E."/>
            <person name="Lapp C.J."/>
            <person name="Bunk B."/>
            <person name="Gescher J."/>
        </authorList>
    </citation>
    <scope>NUCLEOTIDE SEQUENCE [LARGE SCALE GENOMIC DNA]</scope>
    <source>
        <strain evidence="3">EA-1</strain>
    </source>
</reference>
<dbReference type="InterPro" id="IPR013216">
    <property type="entry name" value="Methyltransf_11"/>
</dbReference>
<dbReference type="AlphaFoldDB" id="A0A2K8N3Q3"/>
<keyword evidence="3" id="KW-1185">Reference proteome</keyword>
<feature type="domain" description="Methyltransferase type 11" evidence="1">
    <location>
        <begin position="41"/>
        <end position="136"/>
    </location>
</feature>
<accession>A0A2K8N3Q3</accession>
<organism evidence="2 3">
    <name type="scientific">Kyrpidia spormannii</name>
    <dbReference type="NCBI Taxonomy" id="2055160"/>
    <lineage>
        <taxon>Bacteria</taxon>
        <taxon>Bacillati</taxon>
        <taxon>Bacillota</taxon>
        <taxon>Bacilli</taxon>
        <taxon>Bacillales</taxon>
        <taxon>Alicyclobacillaceae</taxon>
        <taxon>Kyrpidia</taxon>
    </lineage>
</organism>
<dbReference type="KEGG" id="kyr:CVV65_03115"/>
<dbReference type="OrthoDB" id="9784101at2"/>
<keyword evidence="2" id="KW-0489">Methyltransferase</keyword>
<dbReference type="RefSeq" id="WP_100666898.1">
    <property type="nucleotide sequence ID" value="NZ_CP024955.1"/>
</dbReference>
<dbReference type="PANTHER" id="PTHR43591:SF24">
    <property type="entry name" value="2-METHOXY-6-POLYPRENYL-1,4-BENZOQUINOL METHYLASE, MITOCHONDRIAL"/>
    <property type="match status" value="1"/>
</dbReference>
<sequence>MGHRFHPDHMDRLLGEERKGVLPQDRIIDLLAPSPADTVADIGAGPGYFTLPLAKRTQGTVYAIDVEPRMLEALQSRWPGGMPARVRPLIGAADDLPLPDGSVDRLLYSLVLHEVDALDEALQEARRVLRLTGRMVVIEWHPEATEQEGPPKQERLNPDLLAQRMMRCGLKVESLLDVSAFHYALVAAPQTHAR</sequence>
<dbReference type="Gene3D" id="3.40.50.150">
    <property type="entry name" value="Vaccinia Virus protein VP39"/>
    <property type="match status" value="1"/>
</dbReference>
<dbReference type="SUPFAM" id="SSF53335">
    <property type="entry name" value="S-adenosyl-L-methionine-dependent methyltransferases"/>
    <property type="match status" value="1"/>
</dbReference>
<dbReference type="GO" id="GO:0008757">
    <property type="term" value="F:S-adenosylmethionine-dependent methyltransferase activity"/>
    <property type="evidence" value="ECO:0007669"/>
    <property type="project" value="InterPro"/>
</dbReference>
<gene>
    <name evidence="2" type="ORF">CVV65_03115</name>
</gene>
<dbReference type="CDD" id="cd02440">
    <property type="entry name" value="AdoMet_MTases"/>
    <property type="match status" value="1"/>
</dbReference>
<evidence type="ECO:0000313" key="2">
    <source>
        <dbReference type="EMBL" id="ATY84066.1"/>
    </source>
</evidence>
<protein>
    <submittedName>
        <fullName evidence="2">Class I SAM-dependent methyltransferase</fullName>
    </submittedName>
</protein>
<dbReference type="Proteomes" id="UP000231932">
    <property type="component" value="Chromosome"/>
</dbReference>
<name>A0A2K8N3Q3_9BACL</name>
<keyword evidence="2" id="KW-0808">Transferase</keyword>
<proteinExistence type="predicted"/>
<dbReference type="InterPro" id="IPR029063">
    <property type="entry name" value="SAM-dependent_MTases_sf"/>
</dbReference>
<dbReference type="PANTHER" id="PTHR43591">
    <property type="entry name" value="METHYLTRANSFERASE"/>
    <property type="match status" value="1"/>
</dbReference>
<dbReference type="Pfam" id="PF08241">
    <property type="entry name" value="Methyltransf_11"/>
    <property type="match status" value="1"/>
</dbReference>